<evidence type="ECO:0000256" key="2">
    <source>
        <dbReference type="SAM" id="MobiDB-lite"/>
    </source>
</evidence>
<evidence type="ECO:0000256" key="1">
    <source>
        <dbReference type="PROSITE-ProRule" id="PRU00339"/>
    </source>
</evidence>
<feature type="compositionally biased region" description="Basic and acidic residues" evidence="2">
    <location>
        <begin position="138"/>
        <end position="195"/>
    </location>
</feature>
<evidence type="ECO:0000256" key="3">
    <source>
        <dbReference type="SAM" id="SignalP"/>
    </source>
</evidence>
<proteinExistence type="predicted"/>
<dbReference type="Gene3D" id="1.25.40.10">
    <property type="entry name" value="Tetratricopeptide repeat domain"/>
    <property type="match status" value="1"/>
</dbReference>
<dbReference type="InterPro" id="IPR019734">
    <property type="entry name" value="TPR_rpt"/>
</dbReference>
<gene>
    <name evidence="4" type="ORF">LG45_12645</name>
</gene>
<organism evidence="4 5">
    <name type="scientific">Flavobacterium aquatile LMG 4008 = ATCC 11947</name>
    <dbReference type="NCBI Taxonomy" id="1453498"/>
    <lineage>
        <taxon>Bacteria</taxon>
        <taxon>Pseudomonadati</taxon>
        <taxon>Bacteroidota</taxon>
        <taxon>Flavobacteriia</taxon>
        <taxon>Flavobacteriales</taxon>
        <taxon>Flavobacteriaceae</taxon>
        <taxon>Flavobacterium</taxon>
    </lineage>
</organism>
<sequence length="240" mass="27811">MKNIIICLLMLTTFALQAQEKDKYLPKGNEEFASKNYVDAEANYRISQAKFAKKSKSSYNLGTSIYKQNQPEEAKYQFARAIQDAKTKSEKHSAFHNFGNTLMKEKNYEGAVQAYKDALRNNPSDEQTRYNYALAKKMLKDHPPKNDDKKDKDKNKDKKDEKDKEKDKDKKDDNKDKNKDKKDGDDKKDKQDKPQPKPSGANKQRIDNLLDAVSNEEKKVQEKVNAQKVQGKPQKPEKDW</sequence>
<dbReference type="SMART" id="SM00028">
    <property type="entry name" value="TPR"/>
    <property type="match status" value="2"/>
</dbReference>
<dbReference type="AlphaFoldDB" id="A0A095UX04"/>
<keyword evidence="1" id="KW-0802">TPR repeat</keyword>
<comment type="caution">
    <text evidence="4">The sequence shown here is derived from an EMBL/GenBank/DDBJ whole genome shotgun (WGS) entry which is preliminary data.</text>
</comment>
<dbReference type="EMBL" id="JRHH01000005">
    <property type="protein sequence ID" value="KGD67070.1"/>
    <property type="molecule type" value="Genomic_DNA"/>
</dbReference>
<reference evidence="4 5" key="1">
    <citation type="submission" date="2014-09" db="EMBL/GenBank/DDBJ databases">
        <title>Whole Genome Shotgun of Flavobacterium aquatile LMG 4008.</title>
        <authorList>
            <person name="Gale A.N."/>
            <person name="Pipes S.E."/>
            <person name="Newman J.D."/>
        </authorList>
    </citation>
    <scope>NUCLEOTIDE SEQUENCE [LARGE SCALE GENOMIC DNA]</scope>
    <source>
        <strain evidence="4 5">LMG 4008</strain>
    </source>
</reference>
<feature type="repeat" description="TPR" evidence="1">
    <location>
        <begin position="92"/>
        <end position="125"/>
    </location>
</feature>
<dbReference type="OrthoDB" id="1525165at2"/>
<dbReference type="RefSeq" id="WP_035127582.1">
    <property type="nucleotide sequence ID" value="NZ_JRHH01000005.1"/>
</dbReference>
<feature type="region of interest" description="Disordered" evidence="2">
    <location>
        <begin position="136"/>
        <end position="240"/>
    </location>
</feature>
<protein>
    <submittedName>
        <fullName evidence="4">BatC protein</fullName>
    </submittedName>
</protein>
<evidence type="ECO:0000313" key="5">
    <source>
        <dbReference type="Proteomes" id="UP000029554"/>
    </source>
</evidence>
<keyword evidence="5" id="KW-1185">Reference proteome</keyword>
<dbReference type="STRING" id="1453498.LG45_12645"/>
<evidence type="ECO:0000313" key="4">
    <source>
        <dbReference type="EMBL" id="KGD67070.1"/>
    </source>
</evidence>
<dbReference type="SUPFAM" id="SSF48452">
    <property type="entry name" value="TPR-like"/>
    <property type="match status" value="1"/>
</dbReference>
<feature type="signal peptide" evidence="3">
    <location>
        <begin position="1"/>
        <end position="18"/>
    </location>
</feature>
<accession>A0A095UX04</accession>
<keyword evidence="3" id="KW-0732">Signal</keyword>
<dbReference type="eggNOG" id="COG0457">
    <property type="taxonomic scope" value="Bacteria"/>
</dbReference>
<feature type="chain" id="PRO_5001919454" evidence="3">
    <location>
        <begin position="19"/>
        <end position="240"/>
    </location>
</feature>
<name>A0A095UX04_9FLAO</name>
<dbReference type="Proteomes" id="UP000029554">
    <property type="component" value="Unassembled WGS sequence"/>
</dbReference>
<dbReference type="PROSITE" id="PS50005">
    <property type="entry name" value="TPR"/>
    <property type="match status" value="1"/>
</dbReference>
<dbReference type="InterPro" id="IPR011990">
    <property type="entry name" value="TPR-like_helical_dom_sf"/>
</dbReference>